<proteinExistence type="predicted"/>
<dbReference type="Proteomes" id="UP000887159">
    <property type="component" value="Unassembled WGS sequence"/>
</dbReference>
<dbReference type="EMBL" id="BMAU01021192">
    <property type="protein sequence ID" value="GFX96441.1"/>
    <property type="molecule type" value="Genomic_DNA"/>
</dbReference>
<organism evidence="1 2">
    <name type="scientific">Trichonephila clavipes</name>
    <name type="common">Golden silk orbweaver</name>
    <name type="synonym">Nephila clavipes</name>
    <dbReference type="NCBI Taxonomy" id="2585209"/>
    <lineage>
        <taxon>Eukaryota</taxon>
        <taxon>Metazoa</taxon>
        <taxon>Ecdysozoa</taxon>
        <taxon>Arthropoda</taxon>
        <taxon>Chelicerata</taxon>
        <taxon>Arachnida</taxon>
        <taxon>Araneae</taxon>
        <taxon>Araneomorphae</taxon>
        <taxon>Entelegynae</taxon>
        <taxon>Araneoidea</taxon>
        <taxon>Nephilidae</taxon>
        <taxon>Trichonephila</taxon>
    </lineage>
</organism>
<evidence type="ECO:0000313" key="1">
    <source>
        <dbReference type="EMBL" id="GFX96441.1"/>
    </source>
</evidence>
<dbReference type="AlphaFoldDB" id="A0A8X6RRX1"/>
<evidence type="ECO:0000313" key="2">
    <source>
        <dbReference type="Proteomes" id="UP000887159"/>
    </source>
</evidence>
<sequence length="106" mass="11779">MAPWPRAPVIPQLVDRKTFRDNRWPNDAFPPFVPGVSQYLLRCQGCIWWPAEQKICRKTKITSKEHLGWGIAGGLVNGTPGKKAISCPSPVDYSIPGERGCSGWSD</sequence>
<comment type="caution">
    <text evidence="1">The sequence shown here is derived from an EMBL/GenBank/DDBJ whole genome shotgun (WGS) entry which is preliminary data.</text>
</comment>
<name>A0A8X6RRX1_TRICX</name>
<reference evidence="1" key="1">
    <citation type="submission" date="2020-08" db="EMBL/GenBank/DDBJ databases">
        <title>Multicomponent nature underlies the extraordinary mechanical properties of spider dragline silk.</title>
        <authorList>
            <person name="Kono N."/>
            <person name="Nakamura H."/>
            <person name="Mori M."/>
            <person name="Yoshida Y."/>
            <person name="Ohtoshi R."/>
            <person name="Malay A.D."/>
            <person name="Moran D.A.P."/>
            <person name="Tomita M."/>
            <person name="Numata K."/>
            <person name="Arakawa K."/>
        </authorList>
    </citation>
    <scope>NUCLEOTIDE SEQUENCE</scope>
</reference>
<protein>
    <submittedName>
        <fullName evidence="1">Uncharacterized protein</fullName>
    </submittedName>
</protein>
<accession>A0A8X6RRX1</accession>
<gene>
    <name evidence="1" type="ORF">TNCV_1441161</name>
</gene>
<keyword evidence="2" id="KW-1185">Reference proteome</keyword>